<evidence type="ECO:0000256" key="1">
    <source>
        <dbReference type="SAM" id="Phobius"/>
    </source>
</evidence>
<keyword evidence="1" id="KW-0472">Membrane</keyword>
<feature type="transmembrane region" description="Helical" evidence="1">
    <location>
        <begin position="84"/>
        <end position="105"/>
    </location>
</feature>
<keyword evidence="1" id="KW-0812">Transmembrane</keyword>
<proteinExistence type="predicted"/>
<accession>A0A7X2N4L6</accession>
<feature type="transmembrane region" description="Helical" evidence="1">
    <location>
        <begin position="20"/>
        <end position="40"/>
    </location>
</feature>
<organism evidence="2 3">
    <name type="scientific">Floccifex porci</name>
    <dbReference type="NCBI Taxonomy" id="2606629"/>
    <lineage>
        <taxon>Bacteria</taxon>
        <taxon>Bacillati</taxon>
        <taxon>Bacillota</taxon>
        <taxon>Erysipelotrichia</taxon>
        <taxon>Erysipelotrichales</taxon>
        <taxon>Erysipelotrichaceae</taxon>
        <taxon>Floccifex</taxon>
    </lineage>
</organism>
<feature type="transmembrane region" description="Helical" evidence="1">
    <location>
        <begin position="141"/>
        <end position="168"/>
    </location>
</feature>
<evidence type="ECO:0000313" key="2">
    <source>
        <dbReference type="EMBL" id="MSS02340.1"/>
    </source>
</evidence>
<evidence type="ECO:0000313" key="3">
    <source>
        <dbReference type="Proteomes" id="UP000470082"/>
    </source>
</evidence>
<dbReference type="RefSeq" id="WP_154461451.1">
    <property type="nucleotide sequence ID" value="NZ_VUMM01000028.1"/>
</dbReference>
<sequence>MKIYNWIDFFLSKKEYRKRFLSLILILYWIWQILWQILAYTQLIHLKDYQSLFSYANQLNLYTGSVLFRILLTCISHKSFTFDIFLKITLWDYIILFLTILYSLSFKSKNAYICIKLYISTFFVSIISVIVAYLQQSLNGVIFVLKGMGIACSILCILLFLFLLACLIETINAYRKEIDVHNM</sequence>
<dbReference type="AlphaFoldDB" id="A0A7X2N4L6"/>
<reference evidence="2 3" key="1">
    <citation type="submission" date="2019-08" db="EMBL/GenBank/DDBJ databases">
        <title>In-depth cultivation of the pig gut microbiome towards novel bacterial diversity and tailored functional studies.</title>
        <authorList>
            <person name="Wylensek D."/>
            <person name="Hitch T.C.A."/>
            <person name="Clavel T."/>
        </authorList>
    </citation>
    <scope>NUCLEOTIDE SEQUENCE [LARGE SCALE GENOMIC DNA]</scope>
    <source>
        <strain evidence="2 3">LKV-178-WT-2G</strain>
    </source>
</reference>
<keyword evidence="1" id="KW-1133">Transmembrane helix</keyword>
<keyword evidence="3" id="KW-1185">Reference proteome</keyword>
<feature type="transmembrane region" description="Helical" evidence="1">
    <location>
        <begin position="117"/>
        <end position="135"/>
    </location>
</feature>
<comment type="caution">
    <text evidence="2">The sequence shown here is derived from an EMBL/GenBank/DDBJ whole genome shotgun (WGS) entry which is preliminary data.</text>
</comment>
<gene>
    <name evidence="2" type="ORF">FYJ50_09610</name>
</gene>
<dbReference type="Proteomes" id="UP000470082">
    <property type="component" value="Unassembled WGS sequence"/>
</dbReference>
<dbReference type="EMBL" id="VUMM01000028">
    <property type="protein sequence ID" value="MSS02340.1"/>
    <property type="molecule type" value="Genomic_DNA"/>
</dbReference>
<name>A0A7X2N4L6_9FIRM</name>
<protein>
    <submittedName>
        <fullName evidence="2">Uncharacterized protein</fullName>
    </submittedName>
</protein>